<dbReference type="PANTHER" id="PTHR37326">
    <property type="entry name" value="BLL3975 PROTEIN"/>
    <property type="match status" value="1"/>
</dbReference>
<keyword evidence="2" id="KW-0479">Metal-binding</keyword>
<dbReference type="EMBL" id="JAJLJH010000007">
    <property type="protein sequence ID" value="MCK9688084.1"/>
    <property type="molecule type" value="Genomic_DNA"/>
</dbReference>
<dbReference type="CDD" id="cd06250">
    <property type="entry name" value="M14_PaAOTO_like"/>
    <property type="match status" value="1"/>
</dbReference>
<evidence type="ECO:0000256" key="1">
    <source>
        <dbReference type="ARBA" id="ARBA00001947"/>
    </source>
</evidence>
<evidence type="ECO:0000256" key="3">
    <source>
        <dbReference type="ARBA" id="ARBA00022801"/>
    </source>
</evidence>
<gene>
    <name evidence="6" type="ORF">LPC04_20460</name>
</gene>
<dbReference type="GO" id="GO:0016788">
    <property type="term" value="F:hydrolase activity, acting on ester bonds"/>
    <property type="evidence" value="ECO:0007669"/>
    <property type="project" value="InterPro"/>
</dbReference>
<organism evidence="6 7">
    <name type="scientific">Scleromatobacter humisilvae</name>
    <dbReference type="NCBI Taxonomy" id="2897159"/>
    <lineage>
        <taxon>Bacteria</taxon>
        <taxon>Pseudomonadati</taxon>
        <taxon>Pseudomonadota</taxon>
        <taxon>Betaproteobacteria</taxon>
        <taxon>Burkholderiales</taxon>
        <taxon>Sphaerotilaceae</taxon>
        <taxon>Scleromatobacter</taxon>
    </lineage>
</organism>
<comment type="caution">
    <text evidence="6">The sequence shown here is derived from an EMBL/GenBank/DDBJ whole genome shotgun (WGS) entry which is preliminary data.</text>
</comment>
<evidence type="ECO:0000313" key="6">
    <source>
        <dbReference type="EMBL" id="MCK9688084.1"/>
    </source>
</evidence>
<keyword evidence="4" id="KW-0862">Zinc</keyword>
<dbReference type="Pfam" id="PF24827">
    <property type="entry name" value="AstE_AspA_cat"/>
    <property type="match status" value="1"/>
</dbReference>
<dbReference type="AlphaFoldDB" id="A0A9X2C3F5"/>
<proteinExistence type="predicted"/>
<dbReference type="SUPFAM" id="SSF53187">
    <property type="entry name" value="Zn-dependent exopeptidases"/>
    <property type="match status" value="1"/>
</dbReference>
<feature type="domain" description="Succinylglutamate desuccinylase/Aspartoacylase catalytic" evidence="5">
    <location>
        <begin position="30"/>
        <end position="188"/>
    </location>
</feature>
<dbReference type="RefSeq" id="WP_275684129.1">
    <property type="nucleotide sequence ID" value="NZ_JAJLJH010000007.1"/>
</dbReference>
<dbReference type="PANTHER" id="PTHR37326:SF1">
    <property type="entry name" value="BLL3975 PROTEIN"/>
    <property type="match status" value="1"/>
</dbReference>
<evidence type="ECO:0000256" key="4">
    <source>
        <dbReference type="ARBA" id="ARBA00022833"/>
    </source>
</evidence>
<dbReference type="Gene3D" id="3.40.630.10">
    <property type="entry name" value="Zn peptidases"/>
    <property type="match status" value="1"/>
</dbReference>
<evidence type="ECO:0000256" key="2">
    <source>
        <dbReference type="ARBA" id="ARBA00022723"/>
    </source>
</evidence>
<dbReference type="Proteomes" id="UP001139353">
    <property type="component" value="Unassembled WGS sequence"/>
</dbReference>
<sequence length="372" mass="39507">MKTVHHALTRNTPGVSIELQSLHFGTPGKGPKATLQAALHADEIPGLLVAHHLRARLAALEAEGRILGEVVLVPVANPIGLTQRLLQAVEGRFDLASGENFNRHYADLFDAVVKQVDGQLTFDATHNVALIRDALREAAAALPERSALESLRRTLLSLSIDADIVLDLHCDSEAVMHLYTETSVWPQVEPLARFLGCETALLAEVSGDHPFDEACSTIWPRLAARFGSDTPIPSACVAVTVELRGEADVSHESAGRDAQALIDYLAWQGVIAGAPAELPPARCAATPLAGSMPVSAPHGGVVVYLRDVGASVAAGERLADLVEPMTGQVTPLLSPVDGVFYARETRRFVPAGTSVLRVAGREALRQGNLLTA</sequence>
<dbReference type="InterPro" id="IPR055438">
    <property type="entry name" value="AstE_AspA_cat"/>
</dbReference>
<evidence type="ECO:0000259" key="5">
    <source>
        <dbReference type="Pfam" id="PF24827"/>
    </source>
</evidence>
<comment type="cofactor">
    <cofactor evidence="1">
        <name>Zn(2+)</name>
        <dbReference type="ChEBI" id="CHEBI:29105"/>
    </cofactor>
</comment>
<evidence type="ECO:0000313" key="7">
    <source>
        <dbReference type="Proteomes" id="UP001139353"/>
    </source>
</evidence>
<name>A0A9X2C3F5_9BURK</name>
<keyword evidence="7" id="KW-1185">Reference proteome</keyword>
<dbReference type="GO" id="GO:0046872">
    <property type="term" value="F:metal ion binding"/>
    <property type="evidence" value="ECO:0007669"/>
    <property type="project" value="UniProtKB-KW"/>
</dbReference>
<keyword evidence="3" id="KW-0378">Hydrolase</keyword>
<accession>A0A9X2C3F5</accession>
<reference evidence="6" key="1">
    <citation type="submission" date="2021-11" db="EMBL/GenBank/DDBJ databases">
        <title>BS-T2-15 a new species belonging to the Comamonadaceae family isolated from the soil of a French oak forest.</title>
        <authorList>
            <person name="Mieszkin S."/>
            <person name="Alain K."/>
        </authorList>
    </citation>
    <scope>NUCLEOTIDE SEQUENCE</scope>
    <source>
        <strain evidence="6">BS-T2-15</strain>
    </source>
</reference>
<dbReference type="InterPro" id="IPR053138">
    <property type="entry name" value="N-alpha-Ac-DABA_deacetylase"/>
</dbReference>
<protein>
    <submittedName>
        <fullName evidence="6">M14 family metallopeptidase</fullName>
    </submittedName>
</protein>